<gene>
    <name evidence="1" type="ORF">KUTeg_005927</name>
</gene>
<protein>
    <submittedName>
        <fullName evidence="1">Uncharacterized protein</fullName>
    </submittedName>
</protein>
<proteinExistence type="predicted"/>
<comment type="caution">
    <text evidence="1">The sequence shown here is derived from an EMBL/GenBank/DDBJ whole genome shotgun (WGS) entry which is preliminary data.</text>
</comment>
<organism evidence="1 2">
    <name type="scientific">Tegillarca granosa</name>
    <name type="common">Malaysian cockle</name>
    <name type="synonym">Anadara granosa</name>
    <dbReference type="NCBI Taxonomy" id="220873"/>
    <lineage>
        <taxon>Eukaryota</taxon>
        <taxon>Metazoa</taxon>
        <taxon>Spiralia</taxon>
        <taxon>Lophotrochozoa</taxon>
        <taxon>Mollusca</taxon>
        <taxon>Bivalvia</taxon>
        <taxon>Autobranchia</taxon>
        <taxon>Pteriomorphia</taxon>
        <taxon>Arcoida</taxon>
        <taxon>Arcoidea</taxon>
        <taxon>Arcidae</taxon>
        <taxon>Tegillarca</taxon>
    </lineage>
</organism>
<name>A0ABQ9FGU0_TEGGR</name>
<evidence type="ECO:0000313" key="2">
    <source>
        <dbReference type="Proteomes" id="UP001217089"/>
    </source>
</evidence>
<accession>A0ABQ9FGU0</accession>
<sequence length="94" mass="10724">MALNNFGDKTLSCGVPFSRLCGPNNFQQIGQTLIFNKTTKSHKGIYNCTATTTLTPSNHSVLNNEQEINVDIDILYYSKNQFKQLKLDNRLFHR</sequence>
<dbReference type="EMBL" id="JARBDR010000327">
    <property type="protein sequence ID" value="KAJ8316520.1"/>
    <property type="molecule type" value="Genomic_DNA"/>
</dbReference>
<reference evidence="1 2" key="1">
    <citation type="submission" date="2022-12" db="EMBL/GenBank/DDBJ databases">
        <title>Chromosome-level genome of Tegillarca granosa.</title>
        <authorList>
            <person name="Kim J."/>
        </authorList>
    </citation>
    <scope>NUCLEOTIDE SEQUENCE [LARGE SCALE GENOMIC DNA]</scope>
    <source>
        <strain evidence="1">Teg-2019</strain>
        <tissue evidence="1">Adductor muscle</tissue>
    </source>
</reference>
<keyword evidence="2" id="KW-1185">Reference proteome</keyword>
<dbReference type="Gene3D" id="2.60.40.10">
    <property type="entry name" value="Immunoglobulins"/>
    <property type="match status" value="1"/>
</dbReference>
<evidence type="ECO:0000313" key="1">
    <source>
        <dbReference type="EMBL" id="KAJ8316520.1"/>
    </source>
</evidence>
<dbReference type="InterPro" id="IPR013783">
    <property type="entry name" value="Ig-like_fold"/>
</dbReference>
<dbReference type="Proteomes" id="UP001217089">
    <property type="component" value="Unassembled WGS sequence"/>
</dbReference>